<protein>
    <submittedName>
        <fullName evidence="2">Uncharacterized protein</fullName>
    </submittedName>
</protein>
<accession>A0ABC9D9L4</accession>
<gene>
    <name evidence="2" type="ORF">URODEC1_LOCUS83244</name>
</gene>
<feature type="chain" id="PRO_5044802875" evidence="1">
    <location>
        <begin position="26"/>
        <end position="68"/>
    </location>
</feature>
<keyword evidence="3" id="KW-1185">Reference proteome</keyword>
<keyword evidence="1" id="KW-0732">Signal</keyword>
<proteinExistence type="predicted"/>
<evidence type="ECO:0000313" key="3">
    <source>
        <dbReference type="Proteomes" id="UP001497457"/>
    </source>
</evidence>
<evidence type="ECO:0000256" key="1">
    <source>
        <dbReference type="SAM" id="SignalP"/>
    </source>
</evidence>
<dbReference type="AlphaFoldDB" id="A0ABC9D9L4"/>
<name>A0ABC9D9L4_9POAL</name>
<dbReference type="EMBL" id="OZ075142">
    <property type="protein sequence ID" value="CAL5034802.1"/>
    <property type="molecule type" value="Genomic_DNA"/>
</dbReference>
<dbReference type="Proteomes" id="UP001497457">
    <property type="component" value="Chromosome 32b"/>
</dbReference>
<sequence>MAMAVRTALRLVLLVQVLAVLAAAARPLESSGDRTAAAAGGWLEGGIGMVTQLLGGAKSGHNPGSHCC</sequence>
<evidence type="ECO:0000313" key="2">
    <source>
        <dbReference type="EMBL" id="CAL5034802.1"/>
    </source>
</evidence>
<organism evidence="2 3">
    <name type="scientific">Urochloa decumbens</name>
    <dbReference type="NCBI Taxonomy" id="240449"/>
    <lineage>
        <taxon>Eukaryota</taxon>
        <taxon>Viridiplantae</taxon>
        <taxon>Streptophyta</taxon>
        <taxon>Embryophyta</taxon>
        <taxon>Tracheophyta</taxon>
        <taxon>Spermatophyta</taxon>
        <taxon>Magnoliopsida</taxon>
        <taxon>Liliopsida</taxon>
        <taxon>Poales</taxon>
        <taxon>Poaceae</taxon>
        <taxon>PACMAD clade</taxon>
        <taxon>Panicoideae</taxon>
        <taxon>Panicodae</taxon>
        <taxon>Paniceae</taxon>
        <taxon>Melinidinae</taxon>
        <taxon>Urochloa</taxon>
    </lineage>
</organism>
<feature type="signal peptide" evidence="1">
    <location>
        <begin position="1"/>
        <end position="25"/>
    </location>
</feature>
<reference evidence="2" key="1">
    <citation type="submission" date="2024-10" db="EMBL/GenBank/DDBJ databases">
        <authorList>
            <person name="Ryan C."/>
        </authorList>
    </citation>
    <scope>NUCLEOTIDE SEQUENCE [LARGE SCALE GENOMIC DNA]</scope>
</reference>